<reference evidence="3" key="1">
    <citation type="submission" date="2015-05" db="EMBL/GenBank/DDBJ databases">
        <title>Permanent draft genome of Rhodopirellula islandicus K833.</title>
        <authorList>
            <person name="Kizina J."/>
            <person name="Richter M."/>
            <person name="Glockner F.O."/>
            <person name="Harder J."/>
        </authorList>
    </citation>
    <scope>NUCLEOTIDE SEQUENCE [LARGE SCALE GENOMIC DNA]</scope>
    <source>
        <strain evidence="3">K833</strain>
    </source>
</reference>
<keyword evidence="2" id="KW-0732">Signal</keyword>
<evidence type="ECO:0000313" key="4">
    <source>
        <dbReference type="Proteomes" id="UP000036367"/>
    </source>
</evidence>
<dbReference type="RefSeq" id="WP_047813133.1">
    <property type="nucleotide sequence ID" value="NZ_LECT01000010.1"/>
</dbReference>
<feature type="signal peptide" evidence="2">
    <location>
        <begin position="1"/>
        <end position="30"/>
    </location>
</feature>
<name>A0A0J1BJZ9_RHOIS</name>
<evidence type="ECO:0000313" key="3">
    <source>
        <dbReference type="EMBL" id="KLU06875.1"/>
    </source>
</evidence>
<dbReference type="SUPFAM" id="SSF48452">
    <property type="entry name" value="TPR-like"/>
    <property type="match status" value="1"/>
</dbReference>
<dbReference type="InterPro" id="IPR011990">
    <property type="entry name" value="TPR-like_helical_dom_sf"/>
</dbReference>
<dbReference type="PATRIC" id="fig|595434.4.peg.1142"/>
<accession>A0A0J1BJZ9</accession>
<organism evidence="3 4">
    <name type="scientific">Rhodopirellula islandica</name>
    <dbReference type="NCBI Taxonomy" id="595434"/>
    <lineage>
        <taxon>Bacteria</taxon>
        <taxon>Pseudomonadati</taxon>
        <taxon>Planctomycetota</taxon>
        <taxon>Planctomycetia</taxon>
        <taxon>Pirellulales</taxon>
        <taxon>Pirellulaceae</taxon>
        <taxon>Rhodopirellula</taxon>
    </lineage>
</organism>
<dbReference type="AlphaFoldDB" id="A0A0J1BJZ9"/>
<keyword evidence="3" id="KW-0472">Membrane</keyword>
<proteinExistence type="predicted"/>
<evidence type="ECO:0000256" key="1">
    <source>
        <dbReference type="SAM" id="MobiDB-lite"/>
    </source>
</evidence>
<dbReference type="Proteomes" id="UP000036367">
    <property type="component" value="Unassembled WGS sequence"/>
</dbReference>
<feature type="region of interest" description="Disordered" evidence="1">
    <location>
        <begin position="27"/>
        <end position="54"/>
    </location>
</feature>
<dbReference type="STRING" id="595434.RISK_001189"/>
<comment type="caution">
    <text evidence="3">The sequence shown here is derived from an EMBL/GenBank/DDBJ whole genome shotgun (WGS) entry which is preliminary data.</text>
</comment>
<dbReference type="Gene3D" id="1.25.40.10">
    <property type="entry name" value="Tetratricopeptide repeat domain"/>
    <property type="match status" value="1"/>
</dbReference>
<keyword evidence="3" id="KW-0812">Transmembrane</keyword>
<protein>
    <submittedName>
        <fullName evidence="3">Signal peptide and transmembrane protein</fullName>
    </submittedName>
</protein>
<keyword evidence="4" id="KW-1185">Reference proteome</keyword>
<feature type="chain" id="PRO_5005248726" evidence="2">
    <location>
        <begin position="31"/>
        <end position="710"/>
    </location>
</feature>
<dbReference type="EMBL" id="LECT01000010">
    <property type="protein sequence ID" value="KLU06875.1"/>
    <property type="molecule type" value="Genomic_DNA"/>
</dbReference>
<feature type="compositionally biased region" description="Polar residues" evidence="1">
    <location>
        <begin position="27"/>
        <end position="41"/>
    </location>
</feature>
<evidence type="ECO:0000256" key="2">
    <source>
        <dbReference type="SAM" id="SignalP"/>
    </source>
</evidence>
<sequence length="710" mass="77607">MIANRRKTACFVGCLVLLPLASANRGWSQASPNGTADNASIRSGRLVDSGSSDSLVQSTRNDLIEVIARPIPDDKLSVLLTNVGEADAKLKARLTELESPESAREKSLTWLSRVELAVLKSELFSQGSGDGVASAAEAVQIAEAALLALPADGVARSEVLRLLAEAHLRQGDARSAAAVLRESLKAIPATSDSNPPSESIRALRIRVALTAGDLKAAERMLQQVYADDPNAARVGVQMDLAFLRYLLARQDETAVADWLESIHERHGANAKDRADTIVAQFRLQSTEGVPRPTTDDSDPRLWIADAMYFLRRGEPMQSALHFAKAAASDRVASRSVNSALKAAALLARQSNSKAAVELLRRISQRHPKAPESAQALLQAATIAQAAGPTVATDSDVDEMLIQIAKQWPDSQSAFAAIRWRMEWARRDERWLDAAKISLQFAETHWETDLSELDSVRDNALRAWATAWLRLSHPAAIKAMHDELDARDDLGFIRTIHADLISLLAETTDPRWPEFQSDTSEGFFRQLQSFRQGQSRSIEAVPPTGLNEALARRLEIDVAATPTRRVDIGHYLLSLKSEQTEADAKPRRFPSDLQRVGWMIWGGQSEKAETRIAKELHQSPGQAAQWCRRAANAYAVSPLKSDQKRAATWWKRLADGLPQGTAAWHTATIGWLRAIADSGSPDKAKATAQLIMLTTPPSTASDRAAYESLAN</sequence>
<gene>
    <name evidence="3" type="ORF">RISK_001189</name>
</gene>